<dbReference type="Pfam" id="PF13408">
    <property type="entry name" value="Zn_ribbon_recom"/>
    <property type="match status" value="1"/>
</dbReference>
<dbReference type="Gene3D" id="3.90.1750.20">
    <property type="entry name" value="Putative Large Serine Recombinase, Chain B, Domain 2"/>
    <property type="match status" value="1"/>
</dbReference>
<dbReference type="InterPro" id="IPR025827">
    <property type="entry name" value="Zn_ribbon_recom_dom"/>
</dbReference>
<dbReference type="Pfam" id="PF07508">
    <property type="entry name" value="Recombinase"/>
    <property type="match status" value="1"/>
</dbReference>
<dbReference type="InterPro" id="IPR050639">
    <property type="entry name" value="SSR_resolvase"/>
</dbReference>
<dbReference type="GO" id="GO:0003677">
    <property type="term" value="F:DNA binding"/>
    <property type="evidence" value="ECO:0007669"/>
    <property type="project" value="InterPro"/>
</dbReference>
<dbReference type="RefSeq" id="WP_149168372.1">
    <property type="nucleotide sequence ID" value="NZ_QOKV01000058.1"/>
</dbReference>
<dbReference type="PROSITE" id="PS51736">
    <property type="entry name" value="RECOMBINASES_3"/>
    <property type="match status" value="1"/>
</dbReference>
<dbReference type="Pfam" id="PF00239">
    <property type="entry name" value="Resolvase"/>
    <property type="match status" value="1"/>
</dbReference>
<dbReference type="PANTHER" id="PTHR30461">
    <property type="entry name" value="DNA-INVERTASE FROM LAMBDOID PROPHAGE"/>
    <property type="match status" value="1"/>
</dbReference>
<feature type="region of interest" description="Disordered" evidence="1">
    <location>
        <begin position="268"/>
        <end position="287"/>
    </location>
</feature>
<evidence type="ECO:0000256" key="1">
    <source>
        <dbReference type="SAM" id="MobiDB-lite"/>
    </source>
</evidence>
<dbReference type="EMBL" id="QOKV01000058">
    <property type="protein sequence ID" value="KAA0676046.1"/>
    <property type="molecule type" value="Genomic_DNA"/>
</dbReference>
<dbReference type="InterPro" id="IPR036162">
    <property type="entry name" value="Resolvase-like_N_sf"/>
</dbReference>
<dbReference type="CDD" id="cd00338">
    <property type="entry name" value="Ser_Recombinase"/>
    <property type="match status" value="1"/>
</dbReference>
<dbReference type="GO" id="GO:0000150">
    <property type="term" value="F:DNA strand exchange activity"/>
    <property type="evidence" value="ECO:0007669"/>
    <property type="project" value="InterPro"/>
</dbReference>
<dbReference type="PROSITE" id="PS51737">
    <property type="entry name" value="RECOMBINASE_DNA_BIND"/>
    <property type="match status" value="1"/>
</dbReference>
<proteinExistence type="predicted"/>
<protein>
    <submittedName>
        <fullName evidence="4">Recombinase family protein</fullName>
    </submittedName>
</protein>
<reference evidence="4 5" key="1">
    <citation type="submission" date="2018-07" db="EMBL/GenBank/DDBJ databases">
        <title>Genome sequence of Roseomonas fauriae ATCC 49958.</title>
        <authorList>
            <person name="Sant'Anna F.H."/>
            <person name="Baldani J.I."/>
            <person name="Zilli J.E."/>
            <person name="Reis V.M."/>
            <person name="Hartmann A."/>
            <person name="Cruz L."/>
            <person name="de Souza E.M."/>
            <person name="de Oliveira Pedrosa F."/>
            <person name="Passaglia L.M.P."/>
        </authorList>
    </citation>
    <scope>NUCLEOTIDE SEQUENCE [LARGE SCALE GENOMIC DNA]</scope>
    <source>
        <strain evidence="4 5">ATCC 49958</strain>
    </source>
</reference>
<comment type="caution">
    <text evidence="4">The sequence shown here is derived from an EMBL/GenBank/DDBJ whole genome shotgun (WGS) entry which is preliminary data.</text>
</comment>
<evidence type="ECO:0000313" key="5">
    <source>
        <dbReference type="Proteomes" id="UP000476837"/>
    </source>
</evidence>
<name>A0A6L3AQS0_AZOBR</name>
<sequence length="694" mass="78659">MSRPRRVSGTLPSKIEGRHLDRQAVVYVRQSTLQQVEHNKESTAVQYALVERACTLGWARPRVAVIDDDLGCSAASAAGRPGFQRLVAEVGLGHVGLILGFEVSRLARSCRDWYHLLEICALAGTLIGDNDGVYDPGLYNDRLLLGLKGTMSEAELHIMRARFEEGRWNKAERGDFGFPMPRGFIRRPSGEIVQDPDERARDSLHLVFEIFERRRSIHGVVRYFHTHSLQLPDRVRGGPAKGDLVWAPVTRNAVLKLLTSPAYAGAYAYGRQRPPPTDPSKRSRATSPGEWQILIKDRWPAYIDWDTFERNQRQLKANQSKHIGVARGGPSLLTGLLICGRCGSRMVTTYRNNGHSLRYECMRRMINRGEEHCQGFAGETLDALIADLVLAALQPGPVDVALQLAEDVEIERAREHRQWELRLEQARYETERAQRQYDEVEPENRLVARTLERRWEAALQTETQLAAEHARFLARQPARLTAADRAAIERLAADVPAIWRAATTTPAERKEIVRLMLDRVVATVEGETENMEVECHWAGGRRTRHRLRRAVRRMTQLAKHDELFSRTTALFANGLRPPAIARTLTAEGWLMPHGGLVTEKGVRSWLQRRGLLPDGRHRPTLVVERAPDEFTVAELSVRLGVPEGTIYRWLYKGLVPARRAPAVSQNLWLVRLDDALAHDQQRRPRKPTKVKHVT</sequence>
<evidence type="ECO:0000259" key="2">
    <source>
        <dbReference type="PROSITE" id="PS51736"/>
    </source>
</evidence>
<feature type="domain" description="Recombinase" evidence="3">
    <location>
        <begin position="181"/>
        <end position="321"/>
    </location>
</feature>
<dbReference type="PANTHER" id="PTHR30461:SF23">
    <property type="entry name" value="DNA RECOMBINASE-RELATED"/>
    <property type="match status" value="1"/>
</dbReference>
<organism evidence="4 5">
    <name type="scientific">Azospirillum brasilense</name>
    <dbReference type="NCBI Taxonomy" id="192"/>
    <lineage>
        <taxon>Bacteria</taxon>
        <taxon>Pseudomonadati</taxon>
        <taxon>Pseudomonadota</taxon>
        <taxon>Alphaproteobacteria</taxon>
        <taxon>Rhodospirillales</taxon>
        <taxon>Azospirillaceae</taxon>
        <taxon>Azospirillum</taxon>
    </lineage>
</organism>
<dbReference type="SMART" id="SM00857">
    <property type="entry name" value="Resolvase"/>
    <property type="match status" value="1"/>
</dbReference>
<evidence type="ECO:0000313" key="4">
    <source>
        <dbReference type="EMBL" id="KAA0676046.1"/>
    </source>
</evidence>
<evidence type="ECO:0000259" key="3">
    <source>
        <dbReference type="PROSITE" id="PS51737"/>
    </source>
</evidence>
<dbReference type="SUPFAM" id="SSF53041">
    <property type="entry name" value="Resolvase-like"/>
    <property type="match status" value="1"/>
</dbReference>
<gene>
    <name evidence="4" type="ORF">DS837_31425</name>
</gene>
<dbReference type="AlphaFoldDB" id="A0A6L3AQS0"/>
<dbReference type="Gene3D" id="3.40.50.1390">
    <property type="entry name" value="Resolvase, N-terminal catalytic domain"/>
    <property type="match status" value="1"/>
</dbReference>
<dbReference type="InterPro" id="IPR011109">
    <property type="entry name" value="DNA_bind_recombinase_dom"/>
</dbReference>
<dbReference type="InterPro" id="IPR006119">
    <property type="entry name" value="Resolv_N"/>
</dbReference>
<feature type="domain" description="Resolvase/invertase-type recombinase catalytic" evidence="2">
    <location>
        <begin position="23"/>
        <end position="174"/>
    </location>
</feature>
<dbReference type="Proteomes" id="UP000476837">
    <property type="component" value="Unassembled WGS sequence"/>
</dbReference>
<dbReference type="InterPro" id="IPR038109">
    <property type="entry name" value="DNA_bind_recomb_sf"/>
</dbReference>
<accession>A0A6L3AQS0</accession>